<dbReference type="EMBL" id="BLAL01000278">
    <property type="protein sequence ID" value="GES99348.1"/>
    <property type="molecule type" value="Genomic_DNA"/>
</dbReference>
<dbReference type="OrthoDB" id="2309716at2759"/>
<comment type="caution">
    <text evidence="1">The sequence shown here is derived from an EMBL/GenBank/DDBJ whole genome shotgun (WGS) entry which is preliminary data.</text>
</comment>
<evidence type="ECO:0000313" key="2">
    <source>
        <dbReference type="Proteomes" id="UP000615446"/>
    </source>
</evidence>
<accession>A0A8H3R0W7</accession>
<name>A0A8H3R0W7_9GLOM</name>
<organism evidence="1 2">
    <name type="scientific">Rhizophagus clarus</name>
    <dbReference type="NCBI Taxonomy" id="94130"/>
    <lineage>
        <taxon>Eukaryota</taxon>
        <taxon>Fungi</taxon>
        <taxon>Fungi incertae sedis</taxon>
        <taxon>Mucoromycota</taxon>
        <taxon>Glomeromycotina</taxon>
        <taxon>Glomeromycetes</taxon>
        <taxon>Glomerales</taxon>
        <taxon>Glomeraceae</taxon>
        <taxon>Rhizophagus</taxon>
    </lineage>
</organism>
<proteinExistence type="predicted"/>
<evidence type="ECO:0000313" key="1">
    <source>
        <dbReference type="EMBL" id="GES99348.1"/>
    </source>
</evidence>
<sequence length="319" mass="37374">MAKWIINLLSIETWIQTILIYQRINLPFSIIENFQHTSNPNTSIADPIPQNNTFEFYLPLPDGKRIYHITYTELNSMEIARLLNNRIDVSHIPDHRFPYHYNVQHLIRQQIIQQSVGLYQQNTIPRQSFETTNIQPIFQEYSDNSTYDVSSIPLAQQPADYQQNTIPQQSFDAIRFEFYLPLPNDIYHITYTELNSIEIARLLNNRIDLSHVSNHSNQYHCNVQNLIQQQNFQQPVGYQQDIVPQQSFDTMHIQPTFQEYSDDNIYDISSVPPIQRPVDCQQDIITQQSFDTIEIQPAFQEYSDNNVYDAASIPEDISG</sequence>
<reference evidence="1" key="1">
    <citation type="submission" date="2019-10" db="EMBL/GenBank/DDBJ databases">
        <title>Conservation and host-specific expression of non-tandemly repeated heterogenous ribosome RNA gene in arbuscular mycorrhizal fungi.</title>
        <authorList>
            <person name="Maeda T."/>
            <person name="Kobayashi Y."/>
            <person name="Nakagawa T."/>
            <person name="Ezawa T."/>
            <person name="Yamaguchi K."/>
            <person name="Bino T."/>
            <person name="Nishimoto Y."/>
            <person name="Shigenobu S."/>
            <person name="Kawaguchi M."/>
        </authorList>
    </citation>
    <scope>NUCLEOTIDE SEQUENCE</scope>
    <source>
        <strain evidence="1">HR1</strain>
    </source>
</reference>
<protein>
    <submittedName>
        <fullName evidence="1">Uncharacterized protein</fullName>
    </submittedName>
</protein>
<dbReference type="Proteomes" id="UP000615446">
    <property type="component" value="Unassembled WGS sequence"/>
</dbReference>
<dbReference type="AlphaFoldDB" id="A0A8H3R0W7"/>
<gene>
    <name evidence="1" type="ORF">RCL2_002585800</name>
</gene>